<dbReference type="PANTHER" id="PTHR13362:SF2">
    <property type="entry name" value="SMALL RIBOSOMAL SUBUNIT PROTEIN MS33"/>
    <property type="match status" value="1"/>
</dbReference>
<dbReference type="GO" id="GO:0005739">
    <property type="term" value="C:mitochondrion"/>
    <property type="evidence" value="ECO:0007669"/>
    <property type="project" value="UniProtKB-SubCell"/>
</dbReference>
<dbReference type="GO" id="GO:1990904">
    <property type="term" value="C:ribonucleoprotein complex"/>
    <property type="evidence" value="ECO:0007669"/>
    <property type="project" value="UniProtKB-KW"/>
</dbReference>
<dbReference type="Proteomes" id="UP000054007">
    <property type="component" value="Unassembled WGS sequence"/>
</dbReference>
<dbReference type="STRING" id="1314674.A0A0D7BLY3"/>
<comment type="similarity">
    <text evidence="2">Belongs to the mitochondrion-specific ribosomal protein mS33 family.</text>
</comment>
<gene>
    <name evidence="8" type="ORF">CYLTODRAFT_487172</name>
</gene>
<feature type="compositionally biased region" description="Basic residues" evidence="7">
    <location>
        <begin position="82"/>
        <end position="95"/>
    </location>
</feature>
<dbReference type="AlphaFoldDB" id="A0A0D7BLY3"/>
<keyword evidence="9" id="KW-1185">Reference proteome</keyword>
<keyword evidence="5" id="KW-0687">Ribonucleoprotein</keyword>
<evidence type="ECO:0000256" key="3">
    <source>
        <dbReference type="ARBA" id="ARBA00022980"/>
    </source>
</evidence>
<reference evidence="8 9" key="1">
    <citation type="journal article" date="2015" name="Fungal Genet. Biol.">
        <title>Evolution of novel wood decay mechanisms in Agaricales revealed by the genome sequences of Fistulina hepatica and Cylindrobasidium torrendii.</title>
        <authorList>
            <person name="Floudas D."/>
            <person name="Held B.W."/>
            <person name="Riley R."/>
            <person name="Nagy L.G."/>
            <person name="Koehler G."/>
            <person name="Ransdell A.S."/>
            <person name="Younus H."/>
            <person name="Chow J."/>
            <person name="Chiniquy J."/>
            <person name="Lipzen A."/>
            <person name="Tritt A."/>
            <person name="Sun H."/>
            <person name="Haridas S."/>
            <person name="LaButti K."/>
            <person name="Ohm R.A."/>
            <person name="Kues U."/>
            <person name="Blanchette R.A."/>
            <person name="Grigoriev I.V."/>
            <person name="Minto R.E."/>
            <person name="Hibbett D.S."/>
        </authorList>
    </citation>
    <scope>NUCLEOTIDE SEQUENCE [LARGE SCALE GENOMIC DNA]</scope>
    <source>
        <strain evidence="8 9">FP15055 ss-10</strain>
    </source>
</reference>
<dbReference type="EMBL" id="KN880453">
    <property type="protein sequence ID" value="KIY71578.1"/>
    <property type="molecule type" value="Genomic_DNA"/>
</dbReference>
<keyword evidence="4" id="KW-0496">Mitochondrion</keyword>
<evidence type="ECO:0000256" key="2">
    <source>
        <dbReference type="ARBA" id="ARBA00008970"/>
    </source>
</evidence>
<dbReference type="GO" id="GO:0005840">
    <property type="term" value="C:ribosome"/>
    <property type="evidence" value="ECO:0007669"/>
    <property type="project" value="UniProtKB-KW"/>
</dbReference>
<evidence type="ECO:0000256" key="1">
    <source>
        <dbReference type="ARBA" id="ARBA00004173"/>
    </source>
</evidence>
<feature type="compositionally biased region" description="Basic and acidic residues" evidence="7">
    <location>
        <begin position="96"/>
        <end position="111"/>
    </location>
</feature>
<dbReference type="PANTHER" id="PTHR13362">
    <property type="entry name" value="MITOCHONDRIAL RIBOSOMAL PROTEIN S33"/>
    <property type="match status" value="1"/>
</dbReference>
<evidence type="ECO:0000256" key="4">
    <source>
        <dbReference type="ARBA" id="ARBA00023128"/>
    </source>
</evidence>
<protein>
    <recommendedName>
        <fullName evidence="6">Small ribosomal subunit protein mS33</fullName>
    </recommendedName>
</protein>
<evidence type="ECO:0000256" key="6">
    <source>
        <dbReference type="ARBA" id="ARBA00035132"/>
    </source>
</evidence>
<accession>A0A0D7BLY3</accession>
<organism evidence="8 9">
    <name type="scientific">Cylindrobasidium torrendii FP15055 ss-10</name>
    <dbReference type="NCBI Taxonomy" id="1314674"/>
    <lineage>
        <taxon>Eukaryota</taxon>
        <taxon>Fungi</taxon>
        <taxon>Dikarya</taxon>
        <taxon>Basidiomycota</taxon>
        <taxon>Agaricomycotina</taxon>
        <taxon>Agaricomycetes</taxon>
        <taxon>Agaricomycetidae</taxon>
        <taxon>Agaricales</taxon>
        <taxon>Marasmiineae</taxon>
        <taxon>Physalacriaceae</taxon>
        <taxon>Cylindrobasidium</taxon>
    </lineage>
</organism>
<sequence>MSFIAPARMQLLKRMQCSIFETSYNPENLRTGAKYLRKRLRGPSMMQYYPPQLNIPRLARQFPELQIDYLPESVRVEDVKNLKARGKGRPKKRKTKAEGKSMDKDKGKKKK</sequence>
<evidence type="ECO:0000256" key="7">
    <source>
        <dbReference type="SAM" id="MobiDB-lite"/>
    </source>
</evidence>
<evidence type="ECO:0000313" key="8">
    <source>
        <dbReference type="EMBL" id="KIY71578.1"/>
    </source>
</evidence>
<dbReference type="InterPro" id="IPR013219">
    <property type="entry name" value="Ribosomal_mS33"/>
</dbReference>
<keyword evidence="3" id="KW-0689">Ribosomal protein</keyword>
<dbReference type="Pfam" id="PF08293">
    <property type="entry name" value="MRP-S33"/>
    <property type="match status" value="1"/>
</dbReference>
<feature type="region of interest" description="Disordered" evidence="7">
    <location>
        <begin position="79"/>
        <end position="111"/>
    </location>
</feature>
<evidence type="ECO:0000256" key="5">
    <source>
        <dbReference type="ARBA" id="ARBA00023274"/>
    </source>
</evidence>
<dbReference type="OrthoDB" id="2257454at2759"/>
<comment type="subcellular location">
    <subcellularLocation>
        <location evidence="1">Mitochondrion</location>
    </subcellularLocation>
</comment>
<proteinExistence type="inferred from homology"/>
<evidence type="ECO:0000313" key="9">
    <source>
        <dbReference type="Proteomes" id="UP000054007"/>
    </source>
</evidence>
<name>A0A0D7BLY3_9AGAR</name>